<dbReference type="OrthoDB" id="9944408at2"/>
<organism evidence="1 2">
    <name type="scientific">Alteribacillus persepolensis</name>
    <dbReference type="NCBI Taxonomy" id="568899"/>
    <lineage>
        <taxon>Bacteria</taxon>
        <taxon>Bacillati</taxon>
        <taxon>Bacillota</taxon>
        <taxon>Bacilli</taxon>
        <taxon>Bacillales</taxon>
        <taxon>Bacillaceae</taxon>
        <taxon>Alteribacillus</taxon>
    </lineage>
</organism>
<name>A0A1G8J0V9_9BACI</name>
<keyword evidence="2" id="KW-1185">Reference proteome</keyword>
<accession>A0A1G8J0V9</accession>
<proteinExistence type="predicted"/>
<protein>
    <submittedName>
        <fullName evidence="1">Uncharacterized protein</fullName>
    </submittedName>
</protein>
<dbReference type="AlphaFoldDB" id="A0A1G8J0V9"/>
<reference evidence="1 2" key="1">
    <citation type="submission" date="2016-10" db="EMBL/GenBank/DDBJ databases">
        <authorList>
            <person name="de Groot N.N."/>
        </authorList>
    </citation>
    <scope>NUCLEOTIDE SEQUENCE [LARGE SCALE GENOMIC DNA]</scope>
    <source>
        <strain evidence="1 2">DSM 21632</strain>
    </source>
</reference>
<sequence>MNKVTTTTIAVFISLAFMLGCSQGSQLETQPTLNHVSVNKHPHAGKEPLKKSTEIDRNAFEGIVEEKRLFSAFYQILVHPGHSTGPTYFNVGKKTYDQIDAGMKVLVFEVPDGVVHFSNPPIRYAEEVKILSE</sequence>
<dbReference type="Proteomes" id="UP000199163">
    <property type="component" value="Unassembled WGS sequence"/>
</dbReference>
<dbReference type="PROSITE" id="PS51257">
    <property type="entry name" value="PROKAR_LIPOPROTEIN"/>
    <property type="match status" value="1"/>
</dbReference>
<evidence type="ECO:0000313" key="1">
    <source>
        <dbReference type="EMBL" id="SDI24905.1"/>
    </source>
</evidence>
<gene>
    <name evidence="1" type="ORF">SAMN05192534_1286</name>
</gene>
<evidence type="ECO:0000313" key="2">
    <source>
        <dbReference type="Proteomes" id="UP000199163"/>
    </source>
</evidence>
<dbReference type="RefSeq" id="WP_091276109.1">
    <property type="nucleotide sequence ID" value="NZ_FNDK01000028.1"/>
</dbReference>
<dbReference type="EMBL" id="FNDK01000028">
    <property type="protein sequence ID" value="SDI24905.1"/>
    <property type="molecule type" value="Genomic_DNA"/>
</dbReference>